<dbReference type="Proteomes" id="UP000183832">
    <property type="component" value="Unassembled WGS sequence"/>
</dbReference>
<dbReference type="EMBL" id="CVRI01000036">
    <property type="protein sequence ID" value="CRK92998.1"/>
    <property type="molecule type" value="Genomic_DNA"/>
</dbReference>
<keyword evidence="1" id="KW-1133">Transmembrane helix</keyword>
<evidence type="ECO:0000313" key="3">
    <source>
        <dbReference type="EMBL" id="CRK92998.1"/>
    </source>
</evidence>
<proteinExistence type="predicted"/>
<evidence type="ECO:0000313" key="4">
    <source>
        <dbReference type="Proteomes" id="UP000183832"/>
    </source>
</evidence>
<dbReference type="AlphaFoldDB" id="A0A1J1I2C3"/>
<keyword evidence="4" id="KW-1185">Reference proteome</keyword>
<feature type="transmembrane region" description="Helical" evidence="1">
    <location>
        <begin position="29"/>
        <end position="47"/>
    </location>
</feature>
<keyword evidence="1" id="KW-0812">Transmembrane</keyword>
<feature type="non-terminal residue" evidence="3">
    <location>
        <position position="1"/>
    </location>
</feature>
<evidence type="ECO:0000256" key="1">
    <source>
        <dbReference type="SAM" id="Phobius"/>
    </source>
</evidence>
<gene>
    <name evidence="3" type="ORF">CLUMA_CG006549</name>
</gene>
<reference evidence="3 4" key="1">
    <citation type="submission" date="2015-04" db="EMBL/GenBank/DDBJ databases">
        <authorList>
            <person name="Syromyatnikov M.Y."/>
            <person name="Popov V.N."/>
        </authorList>
    </citation>
    <scope>NUCLEOTIDE SEQUENCE [LARGE SCALE GENOMIC DNA]</scope>
</reference>
<dbReference type="Pfam" id="PF15055">
    <property type="entry name" value="DMAC1_Dmo2"/>
    <property type="match status" value="1"/>
</dbReference>
<keyword evidence="1" id="KW-0472">Membrane</keyword>
<feature type="domain" description="Distal membrane-arm assembly complex protein 1-like" evidence="2">
    <location>
        <begin position="1"/>
        <end position="42"/>
    </location>
</feature>
<sequence>CRLTSGGGLLISSAFVYYHSLNKAKINRYGMSAISLVLGIIGGARLLNMYPFNKK</sequence>
<organism evidence="3 4">
    <name type="scientific">Clunio marinus</name>
    <dbReference type="NCBI Taxonomy" id="568069"/>
    <lineage>
        <taxon>Eukaryota</taxon>
        <taxon>Metazoa</taxon>
        <taxon>Ecdysozoa</taxon>
        <taxon>Arthropoda</taxon>
        <taxon>Hexapoda</taxon>
        <taxon>Insecta</taxon>
        <taxon>Pterygota</taxon>
        <taxon>Neoptera</taxon>
        <taxon>Endopterygota</taxon>
        <taxon>Diptera</taxon>
        <taxon>Nematocera</taxon>
        <taxon>Chironomoidea</taxon>
        <taxon>Chironomidae</taxon>
        <taxon>Clunio</taxon>
    </lineage>
</organism>
<dbReference type="InterPro" id="IPR028036">
    <property type="entry name" value="DMAC1-like_dom"/>
</dbReference>
<evidence type="ECO:0000259" key="2">
    <source>
        <dbReference type="Pfam" id="PF15055"/>
    </source>
</evidence>
<accession>A0A1J1I2C3</accession>
<protein>
    <submittedName>
        <fullName evidence="3">CLUMA_CG006549, isoform A</fullName>
    </submittedName>
</protein>
<name>A0A1J1I2C3_9DIPT</name>